<dbReference type="Gene3D" id="1.10.10.10">
    <property type="entry name" value="Winged helix-like DNA-binding domain superfamily/Winged helix DNA-binding domain"/>
    <property type="match status" value="1"/>
</dbReference>
<evidence type="ECO:0000313" key="6">
    <source>
        <dbReference type="Proteomes" id="UP000243650"/>
    </source>
</evidence>
<dbReference type="Pfam" id="PF01037">
    <property type="entry name" value="AsnC_trans_reg"/>
    <property type="match status" value="1"/>
</dbReference>
<dbReference type="InterPro" id="IPR036388">
    <property type="entry name" value="WH-like_DNA-bd_sf"/>
</dbReference>
<comment type="caution">
    <text evidence="5">The sequence shown here is derived from an EMBL/GenBank/DDBJ whole genome shotgun (WGS) entry which is preliminary data.</text>
</comment>
<gene>
    <name evidence="5" type="ORF">C6I21_14485</name>
</gene>
<evidence type="ECO:0000259" key="4">
    <source>
        <dbReference type="PROSITE" id="PS50956"/>
    </source>
</evidence>
<dbReference type="SUPFAM" id="SSF54909">
    <property type="entry name" value="Dimeric alpha+beta barrel"/>
    <property type="match status" value="1"/>
</dbReference>
<dbReference type="PROSITE" id="PS50956">
    <property type="entry name" value="HTH_ASNC_2"/>
    <property type="match status" value="1"/>
</dbReference>
<keyword evidence="6" id="KW-1185">Reference proteome</keyword>
<dbReference type="Pfam" id="PF13412">
    <property type="entry name" value="HTH_24"/>
    <property type="match status" value="1"/>
</dbReference>
<dbReference type="OrthoDB" id="34294at2"/>
<name>A0A2P6ME43_ALKUR</name>
<reference evidence="5 6" key="1">
    <citation type="submission" date="2018-03" db="EMBL/GenBank/DDBJ databases">
        <title>Bacillus urumqiensis sp. nov., a moderately haloalkaliphilic bacterium isolated from a salt lake.</title>
        <authorList>
            <person name="Zhao B."/>
            <person name="Liao Z."/>
        </authorList>
    </citation>
    <scope>NUCLEOTIDE SEQUENCE [LARGE SCALE GENOMIC DNA]</scope>
    <source>
        <strain evidence="5 6">BZ-SZ-XJ18</strain>
    </source>
</reference>
<dbReference type="CDD" id="cd00090">
    <property type="entry name" value="HTH_ARSR"/>
    <property type="match status" value="1"/>
</dbReference>
<dbReference type="SUPFAM" id="SSF46785">
    <property type="entry name" value="Winged helix' DNA-binding domain"/>
    <property type="match status" value="1"/>
</dbReference>
<evidence type="ECO:0000313" key="5">
    <source>
        <dbReference type="EMBL" id="PRO64540.1"/>
    </source>
</evidence>
<dbReference type="Gene3D" id="3.30.70.920">
    <property type="match status" value="1"/>
</dbReference>
<organism evidence="5 6">
    <name type="scientific">Alkalicoccus urumqiensis</name>
    <name type="common">Bacillus urumqiensis</name>
    <dbReference type="NCBI Taxonomy" id="1548213"/>
    <lineage>
        <taxon>Bacteria</taxon>
        <taxon>Bacillati</taxon>
        <taxon>Bacillota</taxon>
        <taxon>Bacilli</taxon>
        <taxon>Bacillales</taxon>
        <taxon>Bacillaceae</taxon>
        <taxon>Alkalicoccus</taxon>
    </lineage>
</organism>
<dbReference type="Proteomes" id="UP000243650">
    <property type="component" value="Unassembled WGS sequence"/>
</dbReference>
<evidence type="ECO:0000256" key="1">
    <source>
        <dbReference type="ARBA" id="ARBA00023015"/>
    </source>
</evidence>
<evidence type="ECO:0000256" key="2">
    <source>
        <dbReference type="ARBA" id="ARBA00023125"/>
    </source>
</evidence>
<dbReference type="InterPro" id="IPR011008">
    <property type="entry name" value="Dimeric_a/b-barrel"/>
</dbReference>
<dbReference type="InterPro" id="IPR036390">
    <property type="entry name" value="WH_DNA-bd_sf"/>
</dbReference>
<dbReference type="SMART" id="SM00344">
    <property type="entry name" value="HTH_ASNC"/>
    <property type="match status" value="1"/>
</dbReference>
<protein>
    <submittedName>
        <fullName evidence="5">Lrp/AsnC family transcriptional regulator</fullName>
    </submittedName>
</protein>
<dbReference type="EMBL" id="PVNS01000015">
    <property type="protein sequence ID" value="PRO64540.1"/>
    <property type="molecule type" value="Genomic_DNA"/>
</dbReference>
<dbReference type="InterPro" id="IPR019887">
    <property type="entry name" value="Tscrpt_reg_AsnC/Lrp_C"/>
</dbReference>
<evidence type="ECO:0000256" key="3">
    <source>
        <dbReference type="ARBA" id="ARBA00023163"/>
    </source>
</evidence>
<dbReference type="PRINTS" id="PR00033">
    <property type="entry name" value="HTHASNC"/>
</dbReference>
<accession>A0A2P6ME43</accession>
<dbReference type="InterPro" id="IPR000485">
    <property type="entry name" value="AsnC-type_HTH_dom"/>
</dbReference>
<dbReference type="GO" id="GO:0005829">
    <property type="term" value="C:cytosol"/>
    <property type="evidence" value="ECO:0007669"/>
    <property type="project" value="TreeGrafter"/>
</dbReference>
<feature type="domain" description="HTH asnC-type" evidence="4">
    <location>
        <begin position="1"/>
        <end position="62"/>
    </location>
</feature>
<dbReference type="InterPro" id="IPR011991">
    <property type="entry name" value="ArsR-like_HTH"/>
</dbReference>
<keyword evidence="1" id="KW-0805">Transcription regulation</keyword>
<dbReference type="GO" id="GO:0043565">
    <property type="term" value="F:sequence-specific DNA binding"/>
    <property type="evidence" value="ECO:0007669"/>
    <property type="project" value="InterPro"/>
</dbReference>
<dbReference type="RefSeq" id="WP_105960204.1">
    <property type="nucleotide sequence ID" value="NZ_PVNS01000015.1"/>
</dbReference>
<dbReference type="GO" id="GO:0043200">
    <property type="term" value="P:response to amino acid"/>
    <property type="evidence" value="ECO:0007669"/>
    <property type="project" value="TreeGrafter"/>
</dbReference>
<proteinExistence type="predicted"/>
<dbReference type="PANTHER" id="PTHR30154">
    <property type="entry name" value="LEUCINE-RESPONSIVE REGULATORY PROTEIN"/>
    <property type="match status" value="1"/>
</dbReference>
<sequence>MDQVDIQLLRVLQEDGRITLSDLSKRLNLSRPSVTERMNRLKDHGVIENISARICFPKVGINVSAFMQLRDVTVALQTFEEFAGSHPCILECHRITGAISYMLKVAVSDMAELDRLIDELIAYGDVNTSIVLKSPVPYKMIQPAGGLRTEV</sequence>
<keyword evidence="3" id="KW-0804">Transcription</keyword>
<keyword evidence="2" id="KW-0238">DNA-binding</keyword>
<dbReference type="PANTHER" id="PTHR30154:SF53">
    <property type="entry name" value="HTH-TYPE TRANSCRIPTIONAL REGULATOR LRPC"/>
    <property type="match status" value="1"/>
</dbReference>
<dbReference type="AlphaFoldDB" id="A0A2P6ME43"/>
<dbReference type="InterPro" id="IPR019888">
    <property type="entry name" value="Tscrpt_reg_AsnC-like"/>
</dbReference>